<reference evidence="1" key="1">
    <citation type="submission" date="2023-07" db="EMBL/GenBank/DDBJ databases">
        <title>The genome sequence of Rhodocytophaga aerolata KACC 12507.</title>
        <authorList>
            <person name="Zhang X."/>
        </authorList>
    </citation>
    <scope>NUCLEOTIDE SEQUENCE</scope>
    <source>
        <strain evidence="1">KACC 12507</strain>
    </source>
</reference>
<name>A0ABT8REB8_9BACT</name>
<dbReference type="RefSeq" id="WP_302041190.1">
    <property type="nucleotide sequence ID" value="NZ_JAUKPO010000029.1"/>
</dbReference>
<dbReference type="Proteomes" id="UP001168528">
    <property type="component" value="Unassembled WGS sequence"/>
</dbReference>
<protein>
    <submittedName>
        <fullName evidence="1">Uncharacterized protein</fullName>
    </submittedName>
</protein>
<keyword evidence="2" id="KW-1185">Reference proteome</keyword>
<evidence type="ECO:0000313" key="2">
    <source>
        <dbReference type="Proteomes" id="UP001168528"/>
    </source>
</evidence>
<proteinExistence type="predicted"/>
<accession>A0ABT8REB8</accession>
<dbReference type="EMBL" id="JAUKPO010000029">
    <property type="protein sequence ID" value="MDO1450390.1"/>
    <property type="molecule type" value="Genomic_DNA"/>
</dbReference>
<organism evidence="1 2">
    <name type="scientific">Rhodocytophaga aerolata</name>
    <dbReference type="NCBI Taxonomy" id="455078"/>
    <lineage>
        <taxon>Bacteria</taxon>
        <taxon>Pseudomonadati</taxon>
        <taxon>Bacteroidota</taxon>
        <taxon>Cytophagia</taxon>
        <taxon>Cytophagales</taxon>
        <taxon>Rhodocytophagaceae</taxon>
        <taxon>Rhodocytophaga</taxon>
    </lineage>
</organism>
<sequence length="80" mass="9746">MWYFTIKQQDLTTKQYQSMQRLAELTEVIAFNEPYYNFCLFDVKKERYQRVMDFLDMEGISYSLSPHKPSRDELLESMQT</sequence>
<evidence type="ECO:0000313" key="1">
    <source>
        <dbReference type="EMBL" id="MDO1450390.1"/>
    </source>
</evidence>
<gene>
    <name evidence="1" type="ORF">Q0590_29210</name>
</gene>
<comment type="caution">
    <text evidence="1">The sequence shown here is derived from an EMBL/GenBank/DDBJ whole genome shotgun (WGS) entry which is preliminary data.</text>
</comment>